<dbReference type="Gene3D" id="3.40.50.1000">
    <property type="entry name" value="HAD superfamily/HAD-like"/>
    <property type="match status" value="1"/>
</dbReference>
<name>U5LG47_9BACI</name>
<gene>
    <name evidence="4" type="ORF">N288_22720</name>
</gene>
<dbReference type="KEGG" id="bif:N288_22720"/>
<dbReference type="InterPro" id="IPR006439">
    <property type="entry name" value="HAD-SF_hydro_IA"/>
</dbReference>
<dbReference type="PANTHER" id="PTHR18901">
    <property type="entry name" value="2-DEOXYGLUCOSE-6-PHOSPHATE PHOSPHATASE 2"/>
    <property type="match status" value="1"/>
</dbReference>
<sequence>MIKAIVCDFDGLIIDTEYALYEAFCDMLAIDHSEMPIADYAHFIGTDSKGLYEYIMEKSNGTMTIEEIIERSHILHKEKLQSPIAREGVEDYLKEAKSRGLKIGLASSSNREWVTFFLKKLNFLQYFDYIQTSDDVEKVKPDPALYRNVISHFGIEPSEAIAFEDSMNGSKAAIAAGLRCVIVPNKITENLAFEGYHMRLGSMGEKEFGRVVKEIERLER</sequence>
<dbReference type="PATRIC" id="fig|1367477.3.peg.4537"/>
<dbReference type="EMBL" id="CP006643">
    <property type="protein sequence ID" value="AGX06383.1"/>
    <property type="molecule type" value="Genomic_DNA"/>
</dbReference>
<evidence type="ECO:0000256" key="2">
    <source>
        <dbReference type="ARBA" id="ARBA00022723"/>
    </source>
</evidence>
<dbReference type="NCBIfam" id="TIGR01549">
    <property type="entry name" value="HAD-SF-IA-v1"/>
    <property type="match status" value="1"/>
</dbReference>
<evidence type="ECO:0000313" key="4">
    <source>
        <dbReference type="EMBL" id="AGX06383.1"/>
    </source>
</evidence>
<dbReference type="SFLD" id="SFLDS00003">
    <property type="entry name" value="Haloacid_Dehalogenase"/>
    <property type="match status" value="1"/>
</dbReference>
<dbReference type="NCBIfam" id="TIGR01509">
    <property type="entry name" value="HAD-SF-IA-v3"/>
    <property type="match status" value="1"/>
</dbReference>
<accession>U5LG47</accession>
<dbReference type="STRING" id="1367477.N288_22720"/>
<comment type="similarity">
    <text evidence="1">Belongs to the HAD-like hydrolase superfamily. CbbY/CbbZ/Gph/YieH family.</text>
</comment>
<evidence type="ECO:0000256" key="1">
    <source>
        <dbReference type="ARBA" id="ARBA00006171"/>
    </source>
</evidence>
<dbReference type="InterPro" id="IPR036412">
    <property type="entry name" value="HAD-like_sf"/>
</dbReference>
<dbReference type="HOGENOM" id="CLU_045011_13_3_9"/>
<dbReference type="OrthoDB" id="9797743at2"/>
<dbReference type="FunFam" id="3.40.50.1000:FF:000036">
    <property type="entry name" value="HAD family hydrolase"/>
    <property type="match status" value="1"/>
</dbReference>
<dbReference type="Proteomes" id="UP000017805">
    <property type="component" value="Chromosome"/>
</dbReference>
<keyword evidence="3 4" id="KW-0378">Hydrolase</keyword>
<dbReference type="GO" id="GO:0046872">
    <property type="term" value="F:metal ion binding"/>
    <property type="evidence" value="ECO:0007669"/>
    <property type="project" value="UniProtKB-KW"/>
</dbReference>
<evidence type="ECO:0000256" key="3">
    <source>
        <dbReference type="ARBA" id="ARBA00022801"/>
    </source>
</evidence>
<dbReference type="Gene3D" id="1.10.150.240">
    <property type="entry name" value="Putative phosphatase, domain 2"/>
    <property type="match status" value="1"/>
</dbReference>
<dbReference type="AlphaFoldDB" id="U5LG47"/>
<reference evidence="4 5" key="1">
    <citation type="submission" date="2013-07" db="EMBL/GenBank/DDBJ databases">
        <title>Complete genome sequence of Bacillus infantis NRRL B-14911 that has potential to induce cardiac disease by antigenic mimicry.</title>
        <authorList>
            <person name="Massilamany C."/>
            <person name="Smith T.P.L."/>
            <person name="Loy J.D."/>
            <person name="Barletta R."/>
            <person name="Reddy J."/>
        </authorList>
    </citation>
    <scope>NUCLEOTIDE SEQUENCE [LARGE SCALE GENOMIC DNA]</scope>
    <source>
        <strain evidence="4 5">NRRL B-14911</strain>
    </source>
</reference>
<keyword evidence="5" id="KW-1185">Reference proteome</keyword>
<proteinExistence type="inferred from homology"/>
<dbReference type="SUPFAM" id="SSF56784">
    <property type="entry name" value="HAD-like"/>
    <property type="match status" value="1"/>
</dbReference>
<evidence type="ECO:0000313" key="5">
    <source>
        <dbReference type="Proteomes" id="UP000017805"/>
    </source>
</evidence>
<dbReference type="Pfam" id="PF13419">
    <property type="entry name" value="HAD_2"/>
    <property type="match status" value="1"/>
</dbReference>
<dbReference type="InterPro" id="IPR041492">
    <property type="entry name" value="HAD_2"/>
</dbReference>
<dbReference type="RefSeq" id="WP_009792841.1">
    <property type="nucleotide sequence ID" value="NC_022524.1"/>
</dbReference>
<dbReference type="SFLD" id="SFLDG01129">
    <property type="entry name" value="C1.5:_HAD__Beta-PGM__Phosphata"/>
    <property type="match status" value="1"/>
</dbReference>
<organism evidence="4 5">
    <name type="scientific">Bacillus infantis NRRL B-14911</name>
    <dbReference type="NCBI Taxonomy" id="1367477"/>
    <lineage>
        <taxon>Bacteria</taxon>
        <taxon>Bacillati</taxon>
        <taxon>Bacillota</taxon>
        <taxon>Bacilli</taxon>
        <taxon>Bacillales</taxon>
        <taxon>Bacillaceae</taxon>
        <taxon>Bacillus</taxon>
    </lineage>
</organism>
<dbReference type="CDD" id="cd16423">
    <property type="entry name" value="HAD_BPGM-like"/>
    <property type="match status" value="1"/>
</dbReference>
<protein>
    <submittedName>
        <fullName evidence="4">HAD family hydrolase</fullName>
    </submittedName>
</protein>
<keyword evidence="2" id="KW-0479">Metal-binding</keyword>
<dbReference type="PRINTS" id="PR00413">
    <property type="entry name" value="HADHALOGNASE"/>
</dbReference>
<dbReference type="GO" id="GO:0016787">
    <property type="term" value="F:hydrolase activity"/>
    <property type="evidence" value="ECO:0007669"/>
    <property type="project" value="UniProtKB-KW"/>
</dbReference>
<dbReference type="InterPro" id="IPR023214">
    <property type="entry name" value="HAD_sf"/>
</dbReference>
<dbReference type="PANTHER" id="PTHR18901:SF38">
    <property type="entry name" value="PSEUDOURIDINE-5'-PHOSPHATASE"/>
    <property type="match status" value="1"/>
</dbReference>
<dbReference type="InterPro" id="IPR023198">
    <property type="entry name" value="PGP-like_dom2"/>
</dbReference>